<dbReference type="InterPro" id="IPR011335">
    <property type="entry name" value="Restrct_endonuc-II-like"/>
</dbReference>
<dbReference type="PANTHER" id="PTHR34039">
    <property type="entry name" value="UPF0102 PROTEIN YRAN"/>
    <property type="match status" value="1"/>
</dbReference>
<dbReference type="Gene3D" id="3.40.1350.10">
    <property type="match status" value="1"/>
</dbReference>
<evidence type="ECO:0000256" key="2">
    <source>
        <dbReference type="HAMAP-Rule" id="MF_00048"/>
    </source>
</evidence>
<comment type="similarity">
    <text evidence="1 2">Belongs to the UPF0102 family.</text>
</comment>
<dbReference type="SUPFAM" id="SSF52980">
    <property type="entry name" value="Restriction endonuclease-like"/>
    <property type="match status" value="1"/>
</dbReference>
<dbReference type="Pfam" id="PF02021">
    <property type="entry name" value="UPF0102"/>
    <property type="match status" value="1"/>
</dbReference>
<dbReference type="NCBIfam" id="NF009154">
    <property type="entry name" value="PRK12497.3-3"/>
    <property type="match status" value="1"/>
</dbReference>
<dbReference type="GO" id="GO:0003676">
    <property type="term" value="F:nucleic acid binding"/>
    <property type="evidence" value="ECO:0007669"/>
    <property type="project" value="InterPro"/>
</dbReference>
<dbReference type="PANTHER" id="PTHR34039:SF1">
    <property type="entry name" value="UPF0102 PROTEIN YRAN"/>
    <property type="match status" value="1"/>
</dbReference>
<proteinExistence type="inferred from homology"/>
<dbReference type="AlphaFoldDB" id="A0A7C9NCU8"/>
<dbReference type="NCBIfam" id="NF009150">
    <property type="entry name" value="PRK12497.1-3"/>
    <property type="match status" value="1"/>
</dbReference>
<accession>A0A7C9NCU8</accession>
<dbReference type="CDD" id="cd20736">
    <property type="entry name" value="PoNe_Nuclease"/>
    <property type="match status" value="1"/>
</dbReference>
<organism evidence="4">
    <name type="scientific">Muribaculaceae bacterium Z82</name>
    <dbReference type="NCBI Taxonomy" id="2304548"/>
    <lineage>
        <taxon>Bacteria</taxon>
        <taxon>Pseudomonadati</taxon>
        <taxon>Bacteroidota</taxon>
        <taxon>Bacteroidia</taxon>
        <taxon>Bacteroidales</taxon>
        <taxon>Muribaculaceae</taxon>
    </lineage>
</organism>
<gene>
    <name evidence="4" type="ORF">D1639_06950</name>
</gene>
<evidence type="ECO:0000256" key="3">
    <source>
        <dbReference type="SAM" id="MobiDB-lite"/>
    </source>
</evidence>
<feature type="region of interest" description="Disordered" evidence="3">
    <location>
        <begin position="1"/>
        <end position="22"/>
    </location>
</feature>
<dbReference type="InterPro" id="IPR011856">
    <property type="entry name" value="tRNA_endonuc-like_dom_sf"/>
</dbReference>
<dbReference type="HAMAP" id="MF_00048">
    <property type="entry name" value="UPF0102"/>
    <property type="match status" value="1"/>
</dbReference>
<dbReference type="EMBL" id="QWKH01000045">
    <property type="protein sequence ID" value="NBI34768.1"/>
    <property type="molecule type" value="Genomic_DNA"/>
</dbReference>
<dbReference type="NCBIfam" id="TIGR00252">
    <property type="entry name" value="YraN family protein"/>
    <property type="match status" value="1"/>
</dbReference>
<protein>
    <recommendedName>
        <fullName evidence="2">UPF0102 protein D1639_06950</fullName>
    </recommendedName>
</protein>
<evidence type="ECO:0000256" key="1">
    <source>
        <dbReference type="ARBA" id="ARBA00006738"/>
    </source>
</evidence>
<sequence>MWGEDGGWAPHEPAPRAAAKRKRKRKSEALDVGREGEFVAACFLTRRGYDIIHRNWKCKAGEADIIARDNETLVFVEVKSRRDCDKGMPAEAVTREKRERYERIAASYLAVTDVLDVRVRFDIVSILIIPPDRALVRHNIDAFGRDVF</sequence>
<reference evidence="4" key="1">
    <citation type="submission" date="2018-08" db="EMBL/GenBank/DDBJ databases">
        <title>Murine metabolic-syndrome-specific gut microbial biobank.</title>
        <authorList>
            <person name="Liu C."/>
        </authorList>
    </citation>
    <scope>NUCLEOTIDE SEQUENCE [LARGE SCALE GENOMIC DNA]</scope>
    <source>
        <strain evidence="4">Z82</strain>
    </source>
</reference>
<dbReference type="InterPro" id="IPR003509">
    <property type="entry name" value="UPF0102_YraN-like"/>
</dbReference>
<name>A0A7C9NCU8_9BACT</name>
<evidence type="ECO:0000313" key="4">
    <source>
        <dbReference type="EMBL" id="NBI34768.1"/>
    </source>
</evidence>
<comment type="caution">
    <text evidence="4">The sequence shown here is derived from an EMBL/GenBank/DDBJ whole genome shotgun (WGS) entry which is preliminary data.</text>
</comment>